<dbReference type="EMBL" id="DVJP01000085">
    <property type="protein sequence ID" value="HIS77727.1"/>
    <property type="molecule type" value="Genomic_DNA"/>
</dbReference>
<evidence type="ECO:0000313" key="3">
    <source>
        <dbReference type="Proteomes" id="UP000824002"/>
    </source>
</evidence>
<proteinExistence type="predicted"/>
<evidence type="ECO:0000313" key="2">
    <source>
        <dbReference type="EMBL" id="HIS77727.1"/>
    </source>
</evidence>
<comment type="caution">
    <text evidence="2">The sequence shown here is derived from an EMBL/GenBank/DDBJ whole genome shotgun (WGS) entry which is preliminary data.</text>
</comment>
<reference evidence="2" key="2">
    <citation type="journal article" date="2021" name="PeerJ">
        <title>Extensive microbial diversity within the chicken gut microbiome revealed by metagenomics and culture.</title>
        <authorList>
            <person name="Gilroy R."/>
            <person name="Ravi A."/>
            <person name="Getino M."/>
            <person name="Pursley I."/>
            <person name="Horton D.L."/>
            <person name="Alikhan N.F."/>
            <person name="Baker D."/>
            <person name="Gharbi K."/>
            <person name="Hall N."/>
            <person name="Watson M."/>
            <person name="Adriaenssens E.M."/>
            <person name="Foster-Nyarko E."/>
            <person name="Jarju S."/>
            <person name="Secka A."/>
            <person name="Antonio M."/>
            <person name="Oren A."/>
            <person name="Chaudhuri R.R."/>
            <person name="La Ragione R."/>
            <person name="Hildebrand F."/>
            <person name="Pallen M.J."/>
        </authorList>
    </citation>
    <scope>NUCLEOTIDE SEQUENCE</scope>
    <source>
        <strain evidence="2">CHK199-13235</strain>
    </source>
</reference>
<reference evidence="2" key="1">
    <citation type="submission" date="2020-10" db="EMBL/GenBank/DDBJ databases">
        <authorList>
            <person name="Gilroy R."/>
        </authorList>
    </citation>
    <scope>NUCLEOTIDE SEQUENCE</scope>
    <source>
        <strain evidence="2">CHK199-13235</strain>
    </source>
</reference>
<accession>A0A9D1FQ77</accession>
<organism evidence="2 3">
    <name type="scientific">Candidatus Merdivicinus excrementipullorum</name>
    <dbReference type="NCBI Taxonomy" id="2840867"/>
    <lineage>
        <taxon>Bacteria</taxon>
        <taxon>Bacillati</taxon>
        <taxon>Bacillota</taxon>
        <taxon>Clostridia</taxon>
        <taxon>Eubacteriales</taxon>
        <taxon>Oscillospiraceae</taxon>
        <taxon>Oscillospiraceae incertae sedis</taxon>
        <taxon>Candidatus Merdivicinus</taxon>
    </lineage>
</organism>
<sequence>MDFASKIHARGHPRAACEPPVFSDNSRPGREGIGFRPLRWATKGVAFGNHKLLKKLDQNF</sequence>
<name>A0A9D1FQ77_9FIRM</name>
<dbReference type="Proteomes" id="UP000824002">
    <property type="component" value="Unassembled WGS sequence"/>
</dbReference>
<gene>
    <name evidence="2" type="ORF">IAB51_13165</name>
</gene>
<protein>
    <submittedName>
        <fullName evidence="2">Uncharacterized protein</fullName>
    </submittedName>
</protein>
<dbReference type="AlphaFoldDB" id="A0A9D1FQ77"/>
<evidence type="ECO:0000256" key="1">
    <source>
        <dbReference type="SAM" id="MobiDB-lite"/>
    </source>
</evidence>
<feature type="region of interest" description="Disordered" evidence="1">
    <location>
        <begin position="1"/>
        <end position="28"/>
    </location>
</feature>